<dbReference type="AlphaFoldDB" id="A0A841Z815"/>
<dbReference type="EMBL" id="JAARRL010000073">
    <property type="protein sequence ID" value="MBC1502201.1"/>
    <property type="molecule type" value="Genomic_DNA"/>
</dbReference>
<organism evidence="1 2">
    <name type="scientific">Listeria weihenstephanensis</name>
    <dbReference type="NCBI Taxonomy" id="1006155"/>
    <lineage>
        <taxon>Bacteria</taxon>
        <taxon>Bacillati</taxon>
        <taxon>Bacillota</taxon>
        <taxon>Bacilli</taxon>
        <taxon>Bacillales</taxon>
        <taxon>Listeriaceae</taxon>
        <taxon>Listeria</taxon>
    </lineage>
</organism>
<dbReference type="Proteomes" id="UP000564536">
    <property type="component" value="Unassembled WGS sequence"/>
</dbReference>
<protein>
    <submittedName>
        <fullName evidence="1">Uncharacterized protein</fullName>
    </submittedName>
</protein>
<evidence type="ECO:0000313" key="2">
    <source>
        <dbReference type="Proteomes" id="UP000564536"/>
    </source>
</evidence>
<dbReference type="RefSeq" id="WP_185427755.1">
    <property type="nucleotide sequence ID" value="NZ_JAARRL010000073.1"/>
</dbReference>
<comment type="caution">
    <text evidence="1">The sequence shown here is derived from an EMBL/GenBank/DDBJ whole genome shotgun (WGS) entry which is preliminary data.</text>
</comment>
<name>A0A841Z815_9LIST</name>
<gene>
    <name evidence="1" type="ORF">HB943_16550</name>
</gene>
<evidence type="ECO:0000313" key="1">
    <source>
        <dbReference type="EMBL" id="MBC1502201.1"/>
    </source>
</evidence>
<sequence>QAAVQAEQFYPLFIFVSSISTYADYLGDTNVMETIIDNAARLNMFVILGDSLMDATNSYASLTKKVKTIQSGILYNKYSGQNVFNIMNNSREPELFQNDAYVMSNGKAIRIRIPNQREGESNE</sequence>
<feature type="non-terminal residue" evidence="1">
    <location>
        <position position="1"/>
    </location>
</feature>
<reference evidence="1 2" key="1">
    <citation type="submission" date="2020-03" db="EMBL/GenBank/DDBJ databases">
        <title>Soil Listeria distribution.</title>
        <authorList>
            <person name="Liao J."/>
            <person name="Wiedmann M."/>
        </authorList>
    </citation>
    <scope>NUCLEOTIDE SEQUENCE [LARGE SCALE GENOMIC DNA]</scope>
    <source>
        <strain evidence="1 2">FSL L7-1523</strain>
    </source>
</reference>
<accession>A0A841Z815</accession>
<proteinExistence type="predicted"/>